<evidence type="ECO:0000256" key="5">
    <source>
        <dbReference type="SAM" id="Phobius"/>
    </source>
</evidence>
<dbReference type="PANTHER" id="PTHR11785:SF512">
    <property type="entry name" value="SOBREMESA, ISOFORM B"/>
    <property type="match status" value="1"/>
</dbReference>
<comment type="subcellular location">
    <subcellularLocation>
        <location evidence="1">Membrane</location>
        <topology evidence="1">Multi-pass membrane protein</topology>
    </subcellularLocation>
</comment>
<dbReference type="PIRSF" id="PIRSF006060">
    <property type="entry name" value="AA_transporter"/>
    <property type="match status" value="1"/>
</dbReference>
<dbReference type="InterPro" id="IPR002293">
    <property type="entry name" value="AA/rel_permease1"/>
</dbReference>
<keyword evidence="4 5" id="KW-0472">Membrane</keyword>
<feature type="transmembrane region" description="Helical" evidence="5">
    <location>
        <begin position="171"/>
        <end position="188"/>
    </location>
</feature>
<name>A0A2W4QDC2_9GAMM</name>
<dbReference type="EMBL" id="QJPH01000584">
    <property type="protein sequence ID" value="PZN69186.1"/>
    <property type="molecule type" value="Genomic_DNA"/>
</dbReference>
<evidence type="ECO:0000313" key="6">
    <source>
        <dbReference type="EMBL" id="PZN69186.1"/>
    </source>
</evidence>
<dbReference type="GO" id="GO:0016020">
    <property type="term" value="C:membrane"/>
    <property type="evidence" value="ECO:0007669"/>
    <property type="project" value="UniProtKB-SubCell"/>
</dbReference>
<proteinExistence type="predicted"/>
<feature type="transmembrane region" description="Helical" evidence="5">
    <location>
        <begin position="373"/>
        <end position="393"/>
    </location>
</feature>
<accession>A0A2W4QDC2</accession>
<feature type="transmembrane region" description="Helical" evidence="5">
    <location>
        <begin position="96"/>
        <end position="119"/>
    </location>
</feature>
<dbReference type="AlphaFoldDB" id="A0A2W4QDC2"/>
<dbReference type="Pfam" id="PF13520">
    <property type="entry name" value="AA_permease_2"/>
    <property type="match status" value="1"/>
</dbReference>
<dbReference type="Gene3D" id="1.20.1740.10">
    <property type="entry name" value="Amino acid/polyamine transporter I"/>
    <property type="match status" value="1"/>
</dbReference>
<evidence type="ECO:0000313" key="7">
    <source>
        <dbReference type="Proteomes" id="UP000249396"/>
    </source>
</evidence>
<evidence type="ECO:0000256" key="1">
    <source>
        <dbReference type="ARBA" id="ARBA00004141"/>
    </source>
</evidence>
<protein>
    <recommendedName>
        <fullName evidence="8">Amino acid permease</fullName>
    </recommendedName>
</protein>
<evidence type="ECO:0000256" key="2">
    <source>
        <dbReference type="ARBA" id="ARBA00022692"/>
    </source>
</evidence>
<feature type="transmembrane region" description="Helical" evidence="5">
    <location>
        <begin position="49"/>
        <end position="71"/>
    </location>
</feature>
<feature type="transmembrane region" description="Helical" evidence="5">
    <location>
        <begin position="139"/>
        <end position="164"/>
    </location>
</feature>
<feature type="transmembrane region" description="Helical" evidence="5">
    <location>
        <begin position="437"/>
        <end position="455"/>
    </location>
</feature>
<dbReference type="GO" id="GO:0015179">
    <property type="term" value="F:L-amino acid transmembrane transporter activity"/>
    <property type="evidence" value="ECO:0007669"/>
    <property type="project" value="TreeGrafter"/>
</dbReference>
<sequence>MKIKTMQAHPGHLQRRLGLTSAISITVGAVIGSGIFLKPLVIAQSLPSVTWIFMLWFALGIVCLCGAFAYAELGSMFPDAGGQYVFLREAWGEEAAFLYGWVFFWGINSGTMAALATAFADYLLPLFNLDPAHREAHSWLPGGIATLMIILLALVNHFGVIFGAALQNLSTFAKLGALGLIVIGGLLITDPENPATFFTIAQNPTTELHIAGVLTAFIGIFWAYEGWYQLPFNSQELKRPERNLPLGLIVGLFIVIAFYIAINAIYLHWVPFQEMRGLPLGANQQVPYLTVARIFSPQVANYLTLLVAISILGAANPNMLSSTRAFYAMGEDGLVPNALNWIHPKYGTPTIAIWTQAIWAVFIVLYLEKFHDITAFVVFDSFMFYCLTVAAVYRLRFTRPNHDRPYRCGGYPITPALFILVSIGFIATLLLNPDERRHALVGLAILAAGIPYYYLMLRIRRPGL</sequence>
<feature type="transmembrane region" description="Helical" evidence="5">
    <location>
        <begin position="244"/>
        <end position="269"/>
    </location>
</feature>
<evidence type="ECO:0000256" key="4">
    <source>
        <dbReference type="ARBA" id="ARBA00023136"/>
    </source>
</evidence>
<dbReference type="Proteomes" id="UP000249396">
    <property type="component" value="Unassembled WGS sequence"/>
</dbReference>
<gene>
    <name evidence="6" type="ORF">DM484_30140</name>
</gene>
<dbReference type="InterPro" id="IPR050598">
    <property type="entry name" value="AminoAcid_Transporter"/>
</dbReference>
<reference evidence="6 7" key="1">
    <citation type="journal article" date="2018" name="Aquat. Microb. Ecol.">
        <title>Gammaproteobacterial methanotrophs dominate.</title>
        <authorList>
            <person name="Rissanen A.J."/>
            <person name="Saarenheimo J."/>
            <person name="Tiirola M."/>
            <person name="Peura S."/>
            <person name="Aalto S.L."/>
            <person name="Karvinen A."/>
            <person name="Nykanen H."/>
        </authorList>
    </citation>
    <scope>NUCLEOTIDE SEQUENCE [LARGE SCALE GENOMIC DNA]</scope>
    <source>
        <strain evidence="6">AMbin10</strain>
    </source>
</reference>
<keyword evidence="2 5" id="KW-0812">Transmembrane</keyword>
<dbReference type="PANTHER" id="PTHR11785">
    <property type="entry name" value="AMINO ACID TRANSPORTER"/>
    <property type="match status" value="1"/>
</dbReference>
<evidence type="ECO:0000256" key="3">
    <source>
        <dbReference type="ARBA" id="ARBA00022989"/>
    </source>
</evidence>
<feature type="transmembrane region" description="Helical" evidence="5">
    <location>
        <begin position="413"/>
        <end position="431"/>
    </location>
</feature>
<organism evidence="6 7">
    <name type="scientific">Candidatus Methylumidiphilus alinenensis</name>
    <dbReference type="NCBI Taxonomy" id="2202197"/>
    <lineage>
        <taxon>Bacteria</taxon>
        <taxon>Pseudomonadati</taxon>
        <taxon>Pseudomonadota</taxon>
        <taxon>Gammaproteobacteria</taxon>
        <taxon>Methylococcales</taxon>
        <taxon>Candidatus Methylumidiphilus</taxon>
    </lineage>
</organism>
<feature type="transmembrane region" description="Helical" evidence="5">
    <location>
        <begin position="21"/>
        <end position="43"/>
    </location>
</feature>
<feature type="transmembrane region" description="Helical" evidence="5">
    <location>
        <begin position="208"/>
        <end position="224"/>
    </location>
</feature>
<keyword evidence="3 5" id="KW-1133">Transmembrane helix</keyword>
<comment type="caution">
    <text evidence="6">The sequence shown here is derived from an EMBL/GenBank/DDBJ whole genome shotgun (WGS) entry which is preliminary data.</text>
</comment>
<feature type="transmembrane region" description="Helical" evidence="5">
    <location>
        <begin position="299"/>
        <end position="320"/>
    </location>
</feature>
<evidence type="ECO:0008006" key="8">
    <source>
        <dbReference type="Google" id="ProtNLM"/>
    </source>
</evidence>
<feature type="transmembrane region" description="Helical" evidence="5">
    <location>
        <begin position="346"/>
        <end position="367"/>
    </location>
</feature>